<keyword evidence="5" id="KW-0862">Zinc</keyword>
<feature type="domain" description="Peptidase M14" evidence="10">
    <location>
        <begin position="128"/>
        <end position="476"/>
    </location>
</feature>
<dbReference type="Gene3D" id="3.40.630.10">
    <property type="entry name" value="Zn peptidases"/>
    <property type="match status" value="1"/>
</dbReference>
<protein>
    <recommendedName>
        <fullName evidence="10">Peptidase M14 domain-containing protein</fullName>
    </recommendedName>
</protein>
<dbReference type="STRING" id="1284197.S8BUD9"/>
<dbReference type="eggNOG" id="KOG2650">
    <property type="taxonomic scope" value="Eukaryota"/>
</dbReference>
<dbReference type="InterPro" id="IPR000834">
    <property type="entry name" value="Peptidase_M14"/>
</dbReference>
<feature type="signal peptide" evidence="9">
    <location>
        <begin position="1"/>
        <end position="19"/>
    </location>
</feature>
<dbReference type="EMBL" id="AQGS01000514">
    <property type="protein sequence ID" value="EPS38912.1"/>
    <property type="molecule type" value="Genomic_DNA"/>
</dbReference>
<evidence type="ECO:0000256" key="1">
    <source>
        <dbReference type="ARBA" id="ARBA00001947"/>
    </source>
</evidence>
<feature type="region of interest" description="Disordered" evidence="8">
    <location>
        <begin position="292"/>
        <end position="316"/>
    </location>
</feature>
<name>S8BUD9_DACHA</name>
<evidence type="ECO:0000256" key="6">
    <source>
        <dbReference type="ARBA" id="ARBA00023049"/>
    </source>
</evidence>
<comment type="similarity">
    <text evidence="2 7">Belongs to the peptidase M14 family.</text>
</comment>
<evidence type="ECO:0000313" key="11">
    <source>
        <dbReference type="EMBL" id="EPS38912.1"/>
    </source>
</evidence>
<evidence type="ECO:0000256" key="4">
    <source>
        <dbReference type="ARBA" id="ARBA00022801"/>
    </source>
</evidence>
<dbReference type="CDD" id="cd06228">
    <property type="entry name" value="M14-like"/>
    <property type="match status" value="1"/>
</dbReference>
<feature type="compositionally biased region" description="Low complexity" evidence="8">
    <location>
        <begin position="292"/>
        <end position="301"/>
    </location>
</feature>
<accession>S8BUD9</accession>
<reference evidence="11 12" key="1">
    <citation type="journal article" date="2013" name="PLoS Genet.">
        <title>Genomic mechanisms accounting for the adaptation to parasitism in nematode-trapping fungi.</title>
        <authorList>
            <person name="Meerupati T."/>
            <person name="Andersson K.M."/>
            <person name="Friman E."/>
            <person name="Kumar D."/>
            <person name="Tunlid A."/>
            <person name="Ahren D."/>
        </authorList>
    </citation>
    <scope>NUCLEOTIDE SEQUENCE [LARGE SCALE GENOMIC DNA]</scope>
    <source>
        <strain evidence="11 12">CBS 200.50</strain>
    </source>
</reference>
<keyword evidence="4" id="KW-0378">Hydrolase</keyword>
<comment type="caution">
    <text evidence="11">The sequence shown here is derived from an EMBL/GenBank/DDBJ whole genome shotgun (WGS) entry which is preliminary data.</text>
</comment>
<keyword evidence="6" id="KW-0482">Metalloprotease</keyword>
<dbReference type="PANTHER" id="PTHR11705:SF143">
    <property type="entry name" value="SLL0236 PROTEIN"/>
    <property type="match status" value="1"/>
</dbReference>
<evidence type="ECO:0000256" key="2">
    <source>
        <dbReference type="ARBA" id="ARBA00005988"/>
    </source>
</evidence>
<organism evidence="11 12">
    <name type="scientific">Dactylellina haptotyla (strain CBS 200.50)</name>
    <name type="common">Nematode-trapping fungus</name>
    <name type="synonym">Monacrosporium haptotylum</name>
    <dbReference type="NCBI Taxonomy" id="1284197"/>
    <lineage>
        <taxon>Eukaryota</taxon>
        <taxon>Fungi</taxon>
        <taxon>Dikarya</taxon>
        <taxon>Ascomycota</taxon>
        <taxon>Pezizomycotina</taxon>
        <taxon>Orbiliomycetes</taxon>
        <taxon>Orbiliales</taxon>
        <taxon>Orbiliaceae</taxon>
        <taxon>Dactylellina</taxon>
    </lineage>
</organism>
<proteinExistence type="inferred from homology"/>
<feature type="chain" id="PRO_5004548714" description="Peptidase M14 domain-containing protein" evidence="9">
    <location>
        <begin position="20"/>
        <end position="482"/>
    </location>
</feature>
<dbReference type="GO" id="GO:0006508">
    <property type="term" value="P:proteolysis"/>
    <property type="evidence" value="ECO:0007669"/>
    <property type="project" value="UniProtKB-KW"/>
</dbReference>
<keyword evidence="9" id="KW-0732">Signal</keyword>
<keyword evidence="12" id="KW-1185">Reference proteome</keyword>
<evidence type="ECO:0000256" key="7">
    <source>
        <dbReference type="PROSITE-ProRule" id="PRU01379"/>
    </source>
</evidence>
<dbReference type="SMART" id="SM00631">
    <property type="entry name" value="Zn_pept"/>
    <property type="match status" value="1"/>
</dbReference>
<dbReference type="SUPFAM" id="SSF53187">
    <property type="entry name" value="Zn-dependent exopeptidases"/>
    <property type="match status" value="1"/>
</dbReference>
<evidence type="ECO:0000256" key="5">
    <source>
        <dbReference type="ARBA" id="ARBA00022833"/>
    </source>
</evidence>
<keyword evidence="3" id="KW-0645">Protease</keyword>
<dbReference type="PANTHER" id="PTHR11705">
    <property type="entry name" value="PROTEASE FAMILY M14 CARBOXYPEPTIDASE A,B"/>
    <property type="match status" value="1"/>
</dbReference>
<dbReference type="PROSITE" id="PS52035">
    <property type="entry name" value="PEPTIDASE_M14"/>
    <property type="match status" value="1"/>
</dbReference>
<evidence type="ECO:0000256" key="3">
    <source>
        <dbReference type="ARBA" id="ARBA00022670"/>
    </source>
</evidence>
<dbReference type="OrthoDB" id="3626597at2759"/>
<evidence type="ECO:0000313" key="12">
    <source>
        <dbReference type="Proteomes" id="UP000015100"/>
    </source>
</evidence>
<comment type="cofactor">
    <cofactor evidence="1">
        <name>Zn(2+)</name>
        <dbReference type="ChEBI" id="CHEBI:29105"/>
    </cofactor>
</comment>
<reference evidence="12" key="2">
    <citation type="submission" date="2013-04" db="EMBL/GenBank/DDBJ databases">
        <title>Genomic mechanisms accounting for the adaptation to parasitism in nematode-trapping fungi.</title>
        <authorList>
            <person name="Ahren D.G."/>
        </authorList>
    </citation>
    <scope>NUCLEOTIDE SEQUENCE [LARGE SCALE GENOMIC DNA]</scope>
    <source>
        <strain evidence="12">CBS 200.50</strain>
    </source>
</reference>
<evidence type="ECO:0000256" key="9">
    <source>
        <dbReference type="SAM" id="SignalP"/>
    </source>
</evidence>
<dbReference type="FunFam" id="3.40.630.10:FF:000155">
    <property type="entry name" value="Zn-dependent exopeptidase"/>
    <property type="match status" value="1"/>
</dbReference>
<dbReference type="GO" id="GO:0004181">
    <property type="term" value="F:metallocarboxypeptidase activity"/>
    <property type="evidence" value="ECO:0007669"/>
    <property type="project" value="InterPro"/>
</dbReference>
<gene>
    <name evidence="11" type="ORF">H072_7335</name>
</gene>
<evidence type="ECO:0000256" key="8">
    <source>
        <dbReference type="SAM" id="MobiDB-lite"/>
    </source>
</evidence>
<evidence type="ECO:0000259" key="10">
    <source>
        <dbReference type="PROSITE" id="PS52035"/>
    </source>
</evidence>
<dbReference type="OMA" id="ETKNHVS"/>
<dbReference type="Proteomes" id="UP000015100">
    <property type="component" value="Unassembled WGS sequence"/>
</dbReference>
<dbReference type="HOGENOM" id="CLU_018931_0_0_1"/>
<sequence>MKYSLGAAALILQSSVVLARSLVPVHIFAPSVDHFRDIVRNDTFDFGCRPIAHPTGDGAYRLHALLTEDQIEHLNNEYKSTDGISIRRDPVRRAVAATAPIGTGDRFKNGTVTPVGLGTQSSGSKIPAIMNVNEIPSAVQALARTYGVTKFDLPYKTFKGATQFAAYVGAGADKSKYHLYFSAGMHARERGGPDQLIYWISDLLSAQKSGTGLTYGRKTYSNEQVNAVLNAGIVFFPLVNPDGVAYDQSSGSLWRKNRNTKSGSSGNSVGVDINRNFDFMWDFKKYFDPGEAPASSSPSSETFKGTAPASESETKNHVSMYDSFPNLRWFLDIHSAAGDMLYSWGDDDDQTTTATMNFMNSKYDRQRGVTGDTVYKEYIPAQDLTNIRSVSDNTVAAMKAVGGRSYSSGQSVGLYPTSGASDDYAFSRFWAVPGANKVYGFTMEFGYSTNFYPTLTEFNQNILDTNAGFMDFSLTAIGVGLE</sequence>
<feature type="active site" description="Proton donor/acceptor" evidence="7">
    <location>
        <position position="444"/>
    </location>
</feature>
<dbReference type="AlphaFoldDB" id="S8BUD9"/>
<dbReference type="GO" id="GO:0008270">
    <property type="term" value="F:zinc ion binding"/>
    <property type="evidence" value="ECO:0007669"/>
    <property type="project" value="InterPro"/>
</dbReference>
<dbReference type="Pfam" id="PF00246">
    <property type="entry name" value="Peptidase_M14"/>
    <property type="match status" value="1"/>
</dbReference>